<dbReference type="NCBIfam" id="TIGR01409">
    <property type="entry name" value="TAT_signal_seq"/>
    <property type="match status" value="1"/>
</dbReference>
<organism evidence="4 5">
    <name type="scientific">Chelativorans petroleitrophicus</name>
    <dbReference type="NCBI Taxonomy" id="2975484"/>
    <lineage>
        <taxon>Bacteria</taxon>
        <taxon>Pseudomonadati</taxon>
        <taxon>Pseudomonadota</taxon>
        <taxon>Alphaproteobacteria</taxon>
        <taxon>Hyphomicrobiales</taxon>
        <taxon>Phyllobacteriaceae</taxon>
        <taxon>Chelativorans</taxon>
    </lineage>
</organism>
<dbReference type="GO" id="GO:0005737">
    <property type="term" value="C:cytoplasm"/>
    <property type="evidence" value="ECO:0007669"/>
    <property type="project" value="TreeGrafter"/>
</dbReference>
<reference evidence="4" key="1">
    <citation type="submission" date="2022-08" db="EMBL/GenBank/DDBJ databases">
        <title>Chelativorans sichuanense sp. nov., a paraffin oil-degrading bacterium isolated from a mixture of oil-based drill cuttings and paddy soil.</title>
        <authorList>
            <person name="Yu J."/>
            <person name="Liu H."/>
            <person name="Chen Q."/>
        </authorList>
    </citation>
    <scope>NUCLEOTIDE SEQUENCE</scope>
    <source>
        <strain evidence="4">SCAU 2101</strain>
    </source>
</reference>
<dbReference type="Pfam" id="PF04909">
    <property type="entry name" value="Amidohydro_2"/>
    <property type="match status" value="1"/>
</dbReference>
<dbReference type="Gene3D" id="3.20.20.140">
    <property type="entry name" value="Metal-dependent hydrolases"/>
    <property type="match status" value="1"/>
</dbReference>
<dbReference type="Proteomes" id="UP001149009">
    <property type="component" value="Unassembled WGS sequence"/>
</dbReference>
<evidence type="ECO:0000256" key="2">
    <source>
        <dbReference type="SAM" id="SignalP"/>
    </source>
</evidence>
<dbReference type="InterPro" id="IPR019546">
    <property type="entry name" value="TAT_signal_bac_arc"/>
</dbReference>
<dbReference type="AlphaFoldDB" id="A0A9X2XAS5"/>
<dbReference type="GO" id="GO:0019748">
    <property type="term" value="P:secondary metabolic process"/>
    <property type="evidence" value="ECO:0007669"/>
    <property type="project" value="TreeGrafter"/>
</dbReference>
<comment type="caution">
    <text evidence="4">The sequence shown here is derived from an EMBL/GenBank/DDBJ whole genome shotgun (WGS) entry which is preliminary data.</text>
</comment>
<gene>
    <name evidence="4" type="ORF">NYR54_11060</name>
</gene>
<feature type="chain" id="PRO_5040885006" evidence="2">
    <location>
        <begin position="21"/>
        <end position="348"/>
    </location>
</feature>
<dbReference type="InterPro" id="IPR006311">
    <property type="entry name" value="TAT_signal"/>
</dbReference>
<dbReference type="PANTHER" id="PTHR21240">
    <property type="entry name" value="2-AMINO-3-CARBOXYLMUCONATE-6-SEMIALDEHYDE DECARBOXYLASE"/>
    <property type="match status" value="1"/>
</dbReference>
<keyword evidence="1" id="KW-0456">Lyase</keyword>
<keyword evidence="2" id="KW-0732">Signal</keyword>
<protein>
    <submittedName>
        <fullName evidence="4">Amidohydrolase</fullName>
    </submittedName>
</protein>
<feature type="domain" description="Amidohydrolase-related" evidence="3">
    <location>
        <begin position="40"/>
        <end position="344"/>
    </location>
</feature>
<evidence type="ECO:0000259" key="3">
    <source>
        <dbReference type="Pfam" id="PF04909"/>
    </source>
</evidence>
<keyword evidence="5" id="KW-1185">Reference proteome</keyword>
<evidence type="ECO:0000313" key="5">
    <source>
        <dbReference type="Proteomes" id="UP001149009"/>
    </source>
</evidence>
<dbReference type="RefSeq" id="WP_261515718.1">
    <property type="nucleotide sequence ID" value="NZ_JAODNV010000011.1"/>
</dbReference>
<name>A0A9X2XAS5_9HYPH</name>
<dbReference type="EMBL" id="JAODNV010000011">
    <property type="protein sequence ID" value="MCT8990825.1"/>
    <property type="molecule type" value="Genomic_DNA"/>
</dbReference>
<proteinExistence type="predicted"/>
<feature type="signal peptide" evidence="2">
    <location>
        <begin position="1"/>
        <end position="20"/>
    </location>
</feature>
<evidence type="ECO:0000313" key="4">
    <source>
        <dbReference type="EMBL" id="MCT8990825.1"/>
    </source>
</evidence>
<dbReference type="PANTHER" id="PTHR21240:SF28">
    <property type="entry name" value="ISO-OROTATE DECARBOXYLASE (EUROFUNG)"/>
    <property type="match status" value="1"/>
</dbReference>
<evidence type="ECO:0000256" key="1">
    <source>
        <dbReference type="ARBA" id="ARBA00023239"/>
    </source>
</evidence>
<dbReference type="InterPro" id="IPR032466">
    <property type="entry name" value="Metal_Hydrolase"/>
</dbReference>
<dbReference type="GO" id="GO:0016787">
    <property type="term" value="F:hydrolase activity"/>
    <property type="evidence" value="ECO:0007669"/>
    <property type="project" value="InterPro"/>
</dbReference>
<accession>A0A9X2XAS5</accession>
<dbReference type="InterPro" id="IPR006680">
    <property type="entry name" value="Amidohydro-rel"/>
</dbReference>
<dbReference type="PROSITE" id="PS51318">
    <property type="entry name" value="TAT"/>
    <property type="match status" value="1"/>
</dbReference>
<dbReference type="InterPro" id="IPR032465">
    <property type="entry name" value="ACMSD"/>
</dbReference>
<dbReference type="GO" id="GO:0016831">
    <property type="term" value="F:carboxy-lyase activity"/>
    <property type="evidence" value="ECO:0007669"/>
    <property type="project" value="InterPro"/>
</dbReference>
<sequence length="348" mass="38408">MLQISRRSFMQMAAASTVVAGASAGSSRASTQSAAAGKLIDTHHHIFPPGLQDWLVNRGVLPQDRSTWPNWAQWSLDETIEMMESVGIVGAIASQPAPLSLFPTAGEAREWTRVINESSAEVVRDNPKRFGFFAYLPLNHPAVMVEEAVYALDELDADGVMCITHSGDKYLGHPDYAELLSELNRRKATLFLHPDRIDLPSPGSVPYWLTDFMLATTRTALSLILSGALDRNPDLSIILSHAGGFLPYIHGRIFHLDETEGRDGAKAAESLKRFYYDTALPMSPYATAPLLQAALPDRILFGTDWPQVQTKGIAEQLAEMREDKELDSALRQKIMSDNARALFPRFAS</sequence>
<dbReference type="SUPFAM" id="SSF51556">
    <property type="entry name" value="Metallo-dependent hydrolases"/>
    <property type="match status" value="1"/>
</dbReference>